<dbReference type="Pfam" id="PF04321">
    <property type="entry name" value="RmlD_sub_bind"/>
    <property type="match status" value="1"/>
</dbReference>
<comment type="function">
    <text evidence="2">Catalyzes the reduction of dTDP-6-deoxy-L-lyxo-4-hexulose to yield dTDP-L-rhamnose.</text>
</comment>
<dbReference type="PANTHER" id="PTHR10491:SF4">
    <property type="entry name" value="METHIONINE ADENOSYLTRANSFERASE 2 SUBUNIT BETA"/>
    <property type="match status" value="1"/>
</dbReference>
<dbReference type="PANTHER" id="PTHR10491">
    <property type="entry name" value="DTDP-4-DEHYDRORHAMNOSE REDUCTASE"/>
    <property type="match status" value="1"/>
</dbReference>
<dbReference type="Proteomes" id="UP000622687">
    <property type="component" value="Unassembled WGS sequence"/>
</dbReference>
<dbReference type="FunFam" id="3.40.50.720:FF:000159">
    <property type="entry name" value="dTDP-4-dehydrorhamnose reductase"/>
    <property type="match status" value="1"/>
</dbReference>
<feature type="domain" description="RmlD-like substrate binding" evidence="3">
    <location>
        <begin position="1"/>
        <end position="291"/>
    </location>
</feature>
<comment type="pathway">
    <text evidence="2">Carbohydrate biosynthesis; dTDP-L-rhamnose biosynthesis.</text>
</comment>
<dbReference type="GO" id="GO:0005829">
    <property type="term" value="C:cytosol"/>
    <property type="evidence" value="ECO:0007669"/>
    <property type="project" value="TreeGrafter"/>
</dbReference>
<organism evidence="4 5">
    <name type="scientific">Clostridium aciditolerans</name>
    <dbReference type="NCBI Taxonomy" id="339861"/>
    <lineage>
        <taxon>Bacteria</taxon>
        <taxon>Bacillati</taxon>
        <taxon>Bacillota</taxon>
        <taxon>Clostridia</taxon>
        <taxon>Eubacteriales</taxon>
        <taxon>Clostridiaceae</taxon>
        <taxon>Clostridium</taxon>
    </lineage>
</organism>
<reference evidence="4" key="1">
    <citation type="submission" date="2020-12" db="EMBL/GenBank/DDBJ databases">
        <title>Clostridium thailandense sp. nov., a novel acetogenic bacterium isolated from peat land soil in Thailand.</title>
        <authorList>
            <person name="Chaikitkaew S."/>
            <person name="Birkeland N.K."/>
        </authorList>
    </citation>
    <scope>NUCLEOTIDE SEQUENCE</scope>
    <source>
        <strain evidence="4">DSM 17425</strain>
    </source>
</reference>
<dbReference type="EC" id="1.1.1.133" evidence="2"/>
<dbReference type="CDD" id="cd05254">
    <property type="entry name" value="dTDP_HR_like_SDR_e"/>
    <property type="match status" value="1"/>
</dbReference>
<dbReference type="InterPro" id="IPR029903">
    <property type="entry name" value="RmlD-like-bd"/>
</dbReference>
<comment type="caution">
    <text evidence="4">The sequence shown here is derived from an EMBL/GenBank/DDBJ whole genome shotgun (WGS) entry which is preliminary data.</text>
</comment>
<dbReference type="EMBL" id="JAEEGB010000008">
    <property type="protein sequence ID" value="MBI6872709.1"/>
    <property type="molecule type" value="Genomic_DNA"/>
</dbReference>
<keyword evidence="5" id="KW-1185">Reference proteome</keyword>
<comment type="similarity">
    <text evidence="1 2">Belongs to the dTDP-4-dehydrorhamnose reductase family.</text>
</comment>
<dbReference type="GO" id="GO:0008831">
    <property type="term" value="F:dTDP-4-dehydrorhamnose reductase activity"/>
    <property type="evidence" value="ECO:0007669"/>
    <property type="project" value="UniProtKB-EC"/>
</dbReference>
<sequence length="293" mass="33365">MKMIITGASGQLGKQIRSIIEKGTSELGDIDPVYNRSEIKYLDSEELDIANQAAVLDFLCDFKPDIIINCAAYTNVDSCESDEEKAFKVNSIGPRNLAMWAEKVGAKLIHVSTDYVFKGDGAVPYKEYDIPQPVTVYGKTKFLGEQYVREYCTRYFIIRTAWLYGKYGKNFVYTIINAAKEKRYLEVVNDQVGNPTNAEDLAYHILKLALTDQYGVYHCTGEEQCSWYEFAKQILDYADINCTIKPITSNKLNRPAKRPSFSALHNMMLSSISENHMRNWQDALKSFIESLNN</sequence>
<gene>
    <name evidence="4" type="primary">rfbD</name>
    <name evidence="4" type="ORF">I6U51_08285</name>
</gene>
<evidence type="ECO:0000259" key="3">
    <source>
        <dbReference type="Pfam" id="PF04321"/>
    </source>
</evidence>
<evidence type="ECO:0000313" key="5">
    <source>
        <dbReference type="Proteomes" id="UP000622687"/>
    </source>
</evidence>
<keyword evidence="2" id="KW-0521">NADP</keyword>
<dbReference type="Gene3D" id="3.90.25.10">
    <property type="entry name" value="UDP-galactose 4-epimerase, domain 1"/>
    <property type="match status" value="1"/>
</dbReference>
<accession>A0A934HWR6</accession>
<name>A0A934HWR6_9CLOT</name>
<proteinExistence type="inferred from homology"/>
<dbReference type="AlphaFoldDB" id="A0A934HWR6"/>
<evidence type="ECO:0000256" key="1">
    <source>
        <dbReference type="ARBA" id="ARBA00010944"/>
    </source>
</evidence>
<dbReference type="RefSeq" id="WP_211142213.1">
    <property type="nucleotide sequence ID" value="NZ_JAEEGB010000008.1"/>
</dbReference>
<dbReference type="Gene3D" id="3.40.50.720">
    <property type="entry name" value="NAD(P)-binding Rossmann-like Domain"/>
    <property type="match status" value="1"/>
</dbReference>
<dbReference type="InterPro" id="IPR005913">
    <property type="entry name" value="dTDP_dehydrorham_reduct"/>
</dbReference>
<dbReference type="GO" id="GO:0019305">
    <property type="term" value="P:dTDP-rhamnose biosynthetic process"/>
    <property type="evidence" value="ECO:0007669"/>
    <property type="project" value="TreeGrafter"/>
</dbReference>
<evidence type="ECO:0000313" key="4">
    <source>
        <dbReference type="EMBL" id="MBI6872709.1"/>
    </source>
</evidence>
<protein>
    <recommendedName>
        <fullName evidence="2">dTDP-4-dehydrorhamnose reductase</fullName>
        <ecNumber evidence="2">1.1.1.133</ecNumber>
    </recommendedName>
</protein>
<dbReference type="InterPro" id="IPR036291">
    <property type="entry name" value="NAD(P)-bd_dom_sf"/>
</dbReference>
<evidence type="ECO:0000256" key="2">
    <source>
        <dbReference type="RuleBase" id="RU364082"/>
    </source>
</evidence>
<dbReference type="SUPFAM" id="SSF51735">
    <property type="entry name" value="NAD(P)-binding Rossmann-fold domains"/>
    <property type="match status" value="1"/>
</dbReference>
<keyword evidence="2 4" id="KW-0560">Oxidoreductase</keyword>
<dbReference type="NCBIfam" id="TIGR01214">
    <property type="entry name" value="rmlD"/>
    <property type="match status" value="1"/>
</dbReference>